<gene>
    <name evidence="1" type="ORF">B296_00020660</name>
</gene>
<comment type="caution">
    <text evidence="1">The sequence shown here is derived from an EMBL/GenBank/DDBJ whole genome shotgun (WGS) entry which is preliminary data.</text>
</comment>
<dbReference type="EMBL" id="AMZH03000757">
    <property type="protein sequence ID" value="RRT82136.1"/>
    <property type="molecule type" value="Genomic_DNA"/>
</dbReference>
<name>A0A427B1E7_ENSVE</name>
<evidence type="ECO:0000313" key="1">
    <source>
        <dbReference type="EMBL" id="RRT82136.1"/>
    </source>
</evidence>
<dbReference type="AlphaFoldDB" id="A0A427B1E7"/>
<sequence>MSIGKLHSVRFKLVLLSTAPAHSIEDFLACFLPQLPFYFFCRCSGPGCCLTNRATWSRELLDEEAEQFISHLFVDPDLSWPWLAQKMAIRIPHSA</sequence>
<organism evidence="1 2">
    <name type="scientific">Ensete ventricosum</name>
    <name type="common">Abyssinian banana</name>
    <name type="synonym">Musa ensete</name>
    <dbReference type="NCBI Taxonomy" id="4639"/>
    <lineage>
        <taxon>Eukaryota</taxon>
        <taxon>Viridiplantae</taxon>
        <taxon>Streptophyta</taxon>
        <taxon>Embryophyta</taxon>
        <taxon>Tracheophyta</taxon>
        <taxon>Spermatophyta</taxon>
        <taxon>Magnoliopsida</taxon>
        <taxon>Liliopsida</taxon>
        <taxon>Zingiberales</taxon>
        <taxon>Musaceae</taxon>
        <taxon>Ensete</taxon>
    </lineage>
</organism>
<protein>
    <submittedName>
        <fullName evidence="1">Uncharacterized protein</fullName>
    </submittedName>
</protein>
<proteinExistence type="predicted"/>
<evidence type="ECO:0000313" key="2">
    <source>
        <dbReference type="Proteomes" id="UP000287651"/>
    </source>
</evidence>
<accession>A0A427B1E7</accession>
<reference evidence="1 2" key="1">
    <citation type="journal article" date="2014" name="Agronomy (Basel)">
        <title>A Draft Genome Sequence for Ensete ventricosum, the Drought-Tolerant Tree Against Hunger.</title>
        <authorList>
            <person name="Harrison J."/>
            <person name="Moore K.A."/>
            <person name="Paszkiewicz K."/>
            <person name="Jones T."/>
            <person name="Grant M."/>
            <person name="Ambacheew D."/>
            <person name="Muzemil S."/>
            <person name="Studholme D.J."/>
        </authorList>
    </citation>
    <scope>NUCLEOTIDE SEQUENCE [LARGE SCALE GENOMIC DNA]</scope>
</reference>
<dbReference type="Proteomes" id="UP000287651">
    <property type="component" value="Unassembled WGS sequence"/>
</dbReference>